<protein>
    <submittedName>
        <fullName evidence="1">Uncharacterized protein</fullName>
    </submittedName>
</protein>
<evidence type="ECO:0000313" key="2">
    <source>
        <dbReference type="Proteomes" id="UP000829447"/>
    </source>
</evidence>
<keyword evidence="2" id="KW-1185">Reference proteome</keyword>
<organism evidence="1 2">
    <name type="scientific">Pangasianodon gigas</name>
    <name type="common">Mekong giant catfish</name>
    <name type="synonym">Pangasius gigas</name>
    <dbReference type="NCBI Taxonomy" id="30993"/>
    <lineage>
        <taxon>Eukaryota</taxon>
        <taxon>Metazoa</taxon>
        <taxon>Chordata</taxon>
        <taxon>Craniata</taxon>
        <taxon>Vertebrata</taxon>
        <taxon>Euteleostomi</taxon>
        <taxon>Actinopterygii</taxon>
        <taxon>Neopterygii</taxon>
        <taxon>Teleostei</taxon>
        <taxon>Ostariophysi</taxon>
        <taxon>Siluriformes</taxon>
        <taxon>Pangasiidae</taxon>
        <taxon>Pangasianodon</taxon>
    </lineage>
</organism>
<name>A0ACC5XLE3_PANGG</name>
<comment type="caution">
    <text evidence="1">The sequence shown here is derived from an EMBL/GenBank/DDBJ whole genome shotgun (WGS) entry which is preliminary data.</text>
</comment>
<dbReference type="EMBL" id="CM040476">
    <property type="protein sequence ID" value="MCI4391923.1"/>
    <property type="molecule type" value="Genomic_DNA"/>
</dbReference>
<evidence type="ECO:0000313" key="1">
    <source>
        <dbReference type="EMBL" id="MCI4391923.1"/>
    </source>
</evidence>
<sequence>MDTNVMTTRTDSKDYQNGHKDMEPTSSDDEPLLRQNKKRFVIFPIQYPDIWKMYKQAQASFWTVEEVDLSKDLAHWERLKPEEKHFISHVLAFFAASDGIVNENLVQRFSQEVQVPEARSFYSFQILIENVHSEMYSLLINTYIRDLKERDYLFNAIDTLPCVKRKAEWALQWISDTNSTFGERLVAFAAVEGIFFSGSFAAIFWLKKRGLMPGLTYSNELISRDEGLHCNFACLMYSHLVKKPSADRVKDIITKAVSIEQEFLTEALPVDLIGINSSLMNQYIEFVADRLLTDLGIPKLYEAENPFDFMEFISLEGKTNFFEKRVAEYQRFGLVSSGLHFLRDELGIDLGLKPELYPAWLILSTALIGLFLLLVLVAACGGARRRKQGAARSKSTAAVSATESAKAAPVKAPKPDEPKKKNKKKAAEKKNQSNGGTAPDPREQVKVIKEFPKQAAPPPAVPPAAPAAAAGPPPPQPQASVDAKAEKAKKSKKKPKPEVKPAQAVSSTDGKEPDEGAWETKISNREKRQQRKKEKGPNDESGSPGGGQHVGQQTEQPAVTAPVNTKKNKESLNVKAAKGDANVTPVLSTWNNMSSVNSGGWTDISVKLPPKGSAPDHEKSSVAIKTSGHRTSEPLARAQESEAGSWPTMDGRIKPEVNRMNFSMLRLNPSAAGVPVTQSAAEVGNGFTNADEWSGFNGLGAVDPSSDWNAPTELWGNYDEPKPETPAAQETPVSQVPRLQESDDDKDKGDPSGSGKSKRKKKKKKKPEDENAGSQVTTESSTAPAESGFVKPRPHVPVEEPTKQIIAPQSGQKKSDQNLEPLKQVQKKKARRET</sequence>
<gene>
    <name evidence="1" type="ORF">PGIGA_G00140130</name>
</gene>
<dbReference type="Proteomes" id="UP000829447">
    <property type="component" value="Linkage Group LG23"/>
</dbReference>
<proteinExistence type="predicted"/>
<accession>A0ACC5XLE3</accession>
<reference evidence="1 2" key="1">
    <citation type="journal article" date="2022" name="bioRxiv">
        <title>An ancient truncated duplication of the anti-Mullerian hormone receptor type 2 gene is a potential conserved master sex determinant in the Pangasiidae catfish family.</title>
        <authorList>
            <person name="Wen M."/>
            <person name="Pan Q."/>
            <person name="Jouanno E."/>
            <person name="Montfort J."/>
            <person name="Zahm M."/>
            <person name="Cabau C."/>
            <person name="Klopp C."/>
            <person name="Iampietro C."/>
            <person name="Roques C."/>
            <person name="Bouchez O."/>
            <person name="Castinel A."/>
            <person name="Donnadieu C."/>
            <person name="Parrinello H."/>
            <person name="Poncet C."/>
            <person name="Belmonte E."/>
            <person name="Gautier V."/>
            <person name="Avarre J.-C."/>
            <person name="Dugue R."/>
            <person name="Gustiano R."/>
            <person name="Ha T.T.T."/>
            <person name="Campet M."/>
            <person name="Sriphairoj K."/>
            <person name="Ribolli J."/>
            <person name="de Almeida F.L."/>
            <person name="Desvignes T."/>
            <person name="Postlethwait J.H."/>
            <person name="Bucao C.F."/>
            <person name="Robinson-Rechavi M."/>
            <person name="Bobe J."/>
            <person name="Herpin A."/>
            <person name="Guiguen Y."/>
        </authorList>
    </citation>
    <scope>NUCLEOTIDE SEQUENCE [LARGE SCALE GENOMIC DNA]</scope>
    <source>
        <strain evidence="1">YG-Dec2019</strain>
    </source>
</reference>